<organism evidence="6 7">
    <name type="scientific">Gemmatimonas groenlandica</name>
    <dbReference type="NCBI Taxonomy" id="2732249"/>
    <lineage>
        <taxon>Bacteria</taxon>
        <taxon>Pseudomonadati</taxon>
        <taxon>Gemmatimonadota</taxon>
        <taxon>Gemmatimonadia</taxon>
        <taxon>Gemmatimonadales</taxon>
        <taxon>Gemmatimonadaceae</taxon>
        <taxon>Gemmatimonas</taxon>
    </lineage>
</organism>
<dbReference type="KEGG" id="ggr:HKW67_21035"/>
<dbReference type="GO" id="GO:0000976">
    <property type="term" value="F:transcription cis-regulatory region binding"/>
    <property type="evidence" value="ECO:0007669"/>
    <property type="project" value="TreeGrafter"/>
</dbReference>
<dbReference type="PROSITE" id="PS50110">
    <property type="entry name" value="RESPONSE_REGULATORY"/>
    <property type="match status" value="1"/>
</dbReference>
<dbReference type="EMBL" id="CP053085">
    <property type="protein sequence ID" value="QJR37830.1"/>
    <property type="molecule type" value="Genomic_DNA"/>
</dbReference>
<accession>A0A6M4IT51</accession>
<feature type="domain" description="OmpR/PhoB-type" evidence="5">
    <location>
        <begin position="140"/>
        <end position="239"/>
    </location>
</feature>
<evidence type="ECO:0000313" key="6">
    <source>
        <dbReference type="EMBL" id="QJR37830.1"/>
    </source>
</evidence>
<keyword evidence="7" id="KW-1185">Reference proteome</keyword>
<dbReference type="InterPro" id="IPR039420">
    <property type="entry name" value="WalR-like"/>
</dbReference>
<evidence type="ECO:0000313" key="7">
    <source>
        <dbReference type="Proteomes" id="UP000500938"/>
    </source>
</evidence>
<dbReference type="GO" id="GO:0006355">
    <property type="term" value="P:regulation of DNA-templated transcription"/>
    <property type="evidence" value="ECO:0007669"/>
    <property type="project" value="InterPro"/>
</dbReference>
<proteinExistence type="predicted"/>
<dbReference type="Gene3D" id="6.10.250.690">
    <property type="match status" value="1"/>
</dbReference>
<dbReference type="Gene3D" id="3.40.50.2300">
    <property type="match status" value="1"/>
</dbReference>
<dbReference type="GO" id="GO:0000156">
    <property type="term" value="F:phosphorelay response regulator activity"/>
    <property type="evidence" value="ECO:0007669"/>
    <property type="project" value="TreeGrafter"/>
</dbReference>
<keyword evidence="2" id="KW-0597">Phosphoprotein</keyword>
<sequence length="243" mass="26511">MPSSSGSASASPAPVVLVIEDEPSIRSIIRAAVESEGSVIYEAATARTGLELARSHKPSLIVLDLGLPDADGALVCAKIREWSATPIVVLSARHDEAEKVRLLDAGADDYLTKPFSTIELQARLRAQLRRAAMGPVRGGDVPYAFDGLRIDLVSRTVSRDGQPIHVTPTEWELLRTLVTSAGRTLTHQQLFDAVWSRSHGDAQQYLRVYVANLRRKVERDPIRPTLIVTEPGVGYRMSLPTAE</sequence>
<dbReference type="PANTHER" id="PTHR48111:SF50">
    <property type="entry name" value="KDP OPERON TRANSCRIPTIONAL REGULATORY PROTEIN KDPE"/>
    <property type="match status" value="1"/>
</dbReference>
<dbReference type="CDD" id="cd17620">
    <property type="entry name" value="REC_OmpR_KdpE-like"/>
    <property type="match status" value="1"/>
</dbReference>
<evidence type="ECO:0000256" key="1">
    <source>
        <dbReference type="ARBA" id="ARBA00023125"/>
    </source>
</evidence>
<dbReference type="SUPFAM" id="SSF52172">
    <property type="entry name" value="CheY-like"/>
    <property type="match status" value="1"/>
</dbReference>
<evidence type="ECO:0000256" key="3">
    <source>
        <dbReference type="PROSITE-ProRule" id="PRU01091"/>
    </source>
</evidence>
<dbReference type="RefSeq" id="WP_171227266.1">
    <property type="nucleotide sequence ID" value="NZ_CP053085.1"/>
</dbReference>
<dbReference type="InterPro" id="IPR001789">
    <property type="entry name" value="Sig_transdc_resp-reg_receiver"/>
</dbReference>
<feature type="domain" description="Response regulatory" evidence="4">
    <location>
        <begin position="15"/>
        <end position="128"/>
    </location>
</feature>
<dbReference type="AlphaFoldDB" id="A0A6M4IT51"/>
<dbReference type="CDD" id="cd00383">
    <property type="entry name" value="trans_reg_C"/>
    <property type="match status" value="1"/>
</dbReference>
<dbReference type="Pfam" id="PF00072">
    <property type="entry name" value="Response_reg"/>
    <property type="match status" value="1"/>
</dbReference>
<name>A0A6M4IT51_9BACT</name>
<dbReference type="InterPro" id="IPR036388">
    <property type="entry name" value="WH-like_DNA-bd_sf"/>
</dbReference>
<dbReference type="PROSITE" id="PS51755">
    <property type="entry name" value="OMPR_PHOB"/>
    <property type="match status" value="1"/>
</dbReference>
<reference evidence="6 7" key="1">
    <citation type="submission" date="2020-05" db="EMBL/GenBank/DDBJ databases">
        <title>Complete genome sequence of Gemmatimonas greenlandica TET16.</title>
        <authorList>
            <person name="Zeng Y."/>
        </authorList>
    </citation>
    <scope>NUCLEOTIDE SEQUENCE [LARGE SCALE GENOMIC DNA]</scope>
    <source>
        <strain evidence="6 7">TET16</strain>
    </source>
</reference>
<dbReference type="InterPro" id="IPR001867">
    <property type="entry name" value="OmpR/PhoB-type_DNA-bd"/>
</dbReference>
<dbReference type="PANTHER" id="PTHR48111">
    <property type="entry name" value="REGULATOR OF RPOS"/>
    <property type="match status" value="1"/>
</dbReference>
<feature type="modified residue" description="4-aspartylphosphate" evidence="2">
    <location>
        <position position="64"/>
    </location>
</feature>
<dbReference type="GO" id="GO:0032993">
    <property type="term" value="C:protein-DNA complex"/>
    <property type="evidence" value="ECO:0007669"/>
    <property type="project" value="TreeGrafter"/>
</dbReference>
<dbReference type="Gene3D" id="1.10.10.10">
    <property type="entry name" value="Winged helix-like DNA-binding domain superfamily/Winged helix DNA-binding domain"/>
    <property type="match status" value="1"/>
</dbReference>
<dbReference type="GO" id="GO:0005829">
    <property type="term" value="C:cytosol"/>
    <property type="evidence" value="ECO:0007669"/>
    <property type="project" value="TreeGrafter"/>
</dbReference>
<dbReference type="Proteomes" id="UP000500938">
    <property type="component" value="Chromosome"/>
</dbReference>
<evidence type="ECO:0000256" key="2">
    <source>
        <dbReference type="PROSITE-ProRule" id="PRU00169"/>
    </source>
</evidence>
<dbReference type="Pfam" id="PF00486">
    <property type="entry name" value="Trans_reg_C"/>
    <property type="match status" value="1"/>
</dbReference>
<dbReference type="SMART" id="SM00862">
    <property type="entry name" value="Trans_reg_C"/>
    <property type="match status" value="1"/>
</dbReference>
<evidence type="ECO:0000259" key="4">
    <source>
        <dbReference type="PROSITE" id="PS50110"/>
    </source>
</evidence>
<feature type="DNA-binding region" description="OmpR/PhoB-type" evidence="3">
    <location>
        <begin position="140"/>
        <end position="239"/>
    </location>
</feature>
<dbReference type="SMART" id="SM00448">
    <property type="entry name" value="REC"/>
    <property type="match status" value="1"/>
</dbReference>
<dbReference type="InterPro" id="IPR011006">
    <property type="entry name" value="CheY-like_superfamily"/>
</dbReference>
<keyword evidence="1 3" id="KW-0238">DNA-binding</keyword>
<gene>
    <name evidence="6" type="ORF">HKW67_21035</name>
</gene>
<evidence type="ECO:0000259" key="5">
    <source>
        <dbReference type="PROSITE" id="PS51755"/>
    </source>
</evidence>
<protein>
    <submittedName>
        <fullName evidence="6">Response regulator transcription factor</fullName>
    </submittedName>
</protein>